<keyword evidence="3" id="KW-1185">Reference proteome</keyword>
<feature type="compositionally biased region" description="Basic and acidic residues" evidence="1">
    <location>
        <begin position="78"/>
        <end position="92"/>
    </location>
</feature>
<reference evidence="2" key="1">
    <citation type="submission" date="2022-08" db="UniProtKB">
        <authorList>
            <consortium name="EnsemblMetazoa"/>
        </authorList>
    </citation>
    <scope>IDENTIFICATION</scope>
    <source>
        <strain evidence="2">Israel</strain>
    </source>
</reference>
<protein>
    <submittedName>
        <fullName evidence="2">Uncharacterized protein</fullName>
    </submittedName>
</protein>
<feature type="region of interest" description="Disordered" evidence="1">
    <location>
        <begin position="36"/>
        <end position="105"/>
    </location>
</feature>
<proteinExistence type="predicted"/>
<dbReference type="VEuPathDB" id="VectorBase:PPAI005140"/>
<dbReference type="EnsemblMetazoa" id="PPAI005140-RA">
    <property type="protein sequence ID" value="PPAI005140-PA"/>
    <property type="gene ID" value="PPAI005140"/>
</dbReference>
<name>A0A1B0DBF1_PHLPP</name>
<evidence type="ECO:0000313" key="3">
    <source>
        <dbReference type="Proteomes" id="UP000092462"/>
    </source>
</evidence>
<accession>A0A1B0DBF1</accession>
<evidence type="ECO:0000256" key="1">
    <source>
        <dbReference type="SAM" id="MobiDB-lite"/>
    </source>
</evidence>
<feature type="compositionally biased region" description="Polar residues" evidence="1">
    <location>
        <begin position="68"/>
        <end position="77"/>
    </location>
</feature>
<dbReference type="EMBL" id="AJVK01029928">
    <property type="status" value="NOT_ANNOTATED_CDS"/>
    <property type="molecule type" value="Genomic_DNA"/>
</dbReference>
<dbReference type="Proteomes" id="UP000092462">
    <property type="component" value="Unassembled WGS sequence"/>
</dbReference>
<dbReference type="AlphaFoldDB" id="A0A1B0DBF1"/>
<sequence>MDFQSAMETFAEAWVAANAGQQERIKRQVNAFKKTSREIEQQLAEEEEREERKRQENEERERRKASSEVLSKNNGSVERNRDGETEQLDRNSSRSGKLISSIIFA</sequence>
<organism evidence="2 3">
    <name type="scientific">Phlebotomus papatasi</name>
    <name type="common">Sandfly</name>
    <dbReference type="NCBI Taxonomy" id="29031"/>
    <lineage>
        <taxon>Eukaryota</taxon>
        <taxon>Metazoa</taxon>
        <taxon>Ecdysozoa</taxon>
        <taxon>Arthropoda</taxon>
        <taxon>Hexapoda</taxon>
        <taxon>Insecta</taxon>
        <taxon>Pterygota</taxon>
        <taxon>Neoptera</taxon>
        <taxon>Endopterygota</taxon>
        <taxon>Diptera</taxon>
        <taxon>Nematocera</taxon>
        <taxon>Psychodoidea</taxon>
        <taxon>Psychodidae</taxon>
        <taxon>Phlebotomus</taxon>
        <taxon>Phlebotomus</taxon>
    </lineage>
</organism>
<feature type="compositionally biased region" description="Basic and acidic residues" evidence="1">
    <location>
        <begin position="50"/>
        <end position="66"/>
    </location>
</feature>
<dbReference type="EMBL" id="AJVK01029927">
    <property type="status" value="NOT_ANNOTATED_CDS"/>
    <property type="molecule type" value="Genomic_DNA"/>
</dbReference>
<evidence type="ECO:0000313" key="2">
    <source>
        <dbReference type="EnsemblMetazoa" id="PPAI005140-PA"/>
    </source>
</evidence>